<feature type="compositionally biased region" description="Acidic residues" evidence="1">
    <location>
        <begin position="161"/>
        <end position="176"/>
    </location>
</feature>
<dbReference type="Proteomes" id="UP000241890">
    <property type="component" value="Unassembled WGS sequence"/>
</dbReference>
<gene>
    <name evidence="2" type="ORF">FCC1311_059062</name>
</gene>
<dbReference type="EMBL" id="BEYU01000063">
    <property type="protein sequence ID" value="GBG29685.1"/>
    <property type="molecule type" value="Genomic_DNA"/>
</dbReference>
<evidence type="ECO:0000313" key="2">
    <source>
        <dbReference type="EMBL" id="GBG29685.1"/>
    </source>
</evidence>
<dbReference type="AlphaFoldDB" id="A0A2R5GGG3"/>
<feature type="compositionally biased region" description="Basic and acidic residues" evidence="1">
    <location>
        <begin position="517"/>
        <end position="526"/>
    </location>
</feature>
<comment type="caution">
    <text evidence="2">The sequence shown here is derived from an EMBL/GenBank/DDBJ whole genome shotgun (WGS) entry which is preliminary data.</text>
</comment>
<organism evidence="2 3">
    <name type="scientific">Hondaea fermentalgiana</name>
    <dbReference type="NCBI Taxonomy" id="2315210"/>
    <lineage>
        <taxon>Eukaryota</taxon>
        <taxon>Sar</taxon>
        <taxon>Stramenopiles</taxon>
        <taxon>Bigyra</taxon>
        <taxon>Labyrinthulomycetes</taxon>
        <taxon>Thraustochytrida</taxon>
        <taxon>Thraustochytriidae</taxon>
        <taxon>Hondaea</taxon>
    </lineage>
</organism>
<evidence type="ECO:0000313" key="3">
    <source>
        <dbReference type="Proteomes" id="UP000241890"/>
    </source>
</evidence>
<feature type="region of interest" description="Disordered" evidence="1">
    <location>
        <begin position="516"/>
        <end position="535"/>
    </location>
</feature>
<name>A0A2R5GGG3_9STRA</name>
<reference evidence="2 3" key="1">
    <citation type="submission" date="2017-12" db="EMBL/GenBank/DDBJ databases">
        <title>Sequencing, de novo assembly and annotation of complete genome of a new Thraustochytrid species, strain FCC1311.</title>
        <authorList>
            <person name="Sedici K."/>
            <person name="Godart F."/>
            <person name="Aiese Cigliano R."/>
            <person name="Sanseverino W."/>
            <person name="Barakat M."/>
            <person name="Ortet P."/>
            <person name="Marechal E."/>
            <person name="Cagnac O."/>
            <person name="Amato A."/>
        </authorList>
    </citation>
    <scope>NUCLEOTIDE SEQUENCE [LARGE SCALE GENOMIC DNA]</scope>
</reference>
<dbReference type="InParanoid" id="A0A2R5GGG3"/>
<evidence type="ECO:0000256" key="1">
    <source>
        <dbReference type="SAM" id="MobiDB-lite"/>
    </source>
</evidence>
<keyword evidence="3" id="KW-1185">Reference proteome</keyword>
<sequence length="1008" mass="114244">MNPLTHAKYIIKDIINNNHDGTKLVRDLFLSYKSDGSAHEIFKNAESFRDLLDVFRLLNEEGRLHEVDQLLEELGCDPNHRRAKRRKVSERSDVSPRSPSTPPARVLCSPASSTRISDDTSTRAFLCADDENPSAPQSPSSVDDDSSTLFDSDKESVASESDLESIDDAEEKETDIEPGTLATAFHGTYFAGLTWSPVAQNAFTMKLPDWPSSIPTISRMGELLEAPKTIEAVILLRIAIKLMEDDFEAQDLVNIDAPVFEEFWKRGRAVCTCIMQGGKTRRAIFLRGLVHAGVHKKHAVVLANGMSVAYNDMLSSMKDLNSEYQLKIPERIRRMNLFLPKTKLFLGTRLNQKKGFDELDQRTTNQVHFNIRLSNVRALESLSTAFKDRIDFNSDNTHLILDESHEALGGRQFSTRLREQLVCWKDVTLVTATPEAQFVVPELLGNAFRHVSILPRPGYYLYGPNEDEPRQDEDDVLVVNYDPMLANADPNVSADKMTMPFPREYFPLVKKGRKRKGFDEEKEKGETGASAVEPSPCSVPDDAVFALDKICRIKRSFFCIVLNNHIGQDSKEKKKSINVGHGAIAKWFMQQASVRGKTLSKEKDIRPSVVTYTVYQYSRASSEFGKPRLFFNEAFMRAIARLAPDLDESGKKEKSPDEKTKFDIVDLINQVLTVDPGRSNDRVLVTSKAFEKIMEHFEQASLEARAIYKETPPRDGSPFICYRDRRQCGRELRTFSLQLPRLEIKAVLSIVRFIHESRFEPQDEQNKPKYNYDTAPLQLAVFGNTLLKQSVNVESKCRQLQSTHLVYLRKPDESVDLVRLLQKLGRVDHGLTNSPFYKSAFGGEEDPHKRRPTVMMPQQYINLVLESPRRQRETAEKGHRALMDFFRRVMFMSTRKSTVMSLACPEFKAAEADAHAKAKKELTAADEACDQLKTWIRRGPPEFRKHASEIAKAIADQLVEVGKGEEAEIDLEGLIEIFDNGVHATQADDRVYRFLCNAPELPPSLLQS</sequence>
<feature type="region of interest" description="Disordered" evidence="1">
    <location>
        <begin position="80"/>
        <end position="177"/>
    </location>
</feature>
<proteinExistence type="predicted"/>
<accession>A0A2R5GGG3</accession>
<protein>
    <submittedName>
        <fullName evidence="2">Uncharacterized protein</fullName>
    </submittedName>
</protein>